<evidence type="ECO:0000313" key="2">
    <source>
        <dbReference type="Proteomes" id="UP001187192"/>
    </source>
</evidence>
<comment type="caution">
    <text evidence="1">The sequence shown here is derived from an EMBL/GenBank/DDBJ whole genome shotgun (WGS) entry which is preliminary data.</text>
</comment>
<keyword evidence="2" id="KW-1185">Reference proteome</keyword>
<protein>
    <submittedName>
        <fullName evidence="1">Uncharacterized protein</fullName>
    </submittedName>
</protein>
<dbReference type="AlphaFoldDB" id="A0AA88D790"/>
<organism evidence="1 2">
    <name type="scientific">Ficus carica</name>
    <name type="common">Common fig</name>
    <dbReference type="NCBI Taxonomy" id="3494"/>
    <lineage>
        <taxon>Eukaryota</taxon>
        <taxon>Viridiplantae</taxon>
        <taxon>Streptophyta</taxon>
        <taxon>Embryophyta</taxon>
        <taxon>Tracheophyta</taxon>
        <taxon>Spermatophyta</taxon>
        <taxon>Magnoliopsida</taxon>
        <taxon>eudicotyledons</taxon>
        <taxon>Gunneridae</taxon>
        <taxon>Pentapetalae</taxon>
        <taxon>rosids</taxon>
        <taxon>fabids</taxon>
        <taxon>Rosales</taxon>
        <taxon>Moraceae</taxon>
        <taxon>Ficeae</taxon>
        <taxon>Ficus</taxon>
    </lineage>
</organism>
<proteinExistence type="predicted"/>
<sequence length="121" mass="14183">MWGWQCKSSTTAKENCALRCLSPICYEIIYESDPLEEGEKDLVRGQEFKYCLHKERRKDIDKVLLTKRIMPLFCGVSFCYFHLEFRRYMSYPCETRISTCVLVLHSSFDADKPCDAFGSLL</sequence>
<dbReference type="PANTHER" id="PTHR35455">
    <property type="entry name" value="UNNAMED PRODUCT"/>
    <property type="match status" value="1"/>
</dbReference>
<accession>A0AA88D790</accession>
<dbReference type="EMBL" id="BTGU01000028">
    <property type="protein sequence ID" value="GMN48548.1"/>
    <property type="molecule type" value="Genomic_DNA"/>
</dbReference>
<gene>
    <name evidence="1" type="ORF">TIFTF001_017724</name>
</gene>
<dbReference type="InterPro" id="IPR031985">
    <property type="entry name" value="DUF4787"/>
</dbReference>
<reference evidence="1" key="1">
    <citation type="submission" date="2023-07" db="EMBL/GenBank/DDBJ databases">
        <title>draft genome sequence of fig (Ficus carica).</title>
        <authorList>
            <person name="Takahashi T."/>
            <person name="Nishimura K."/>
        </authorList>
    </citation>
    <scope>NUCLEOTIDE SEQUENCE</scope>
</reference>
<dbReference type="Pfam" id="PF16029">
    <property type="entry name" value="DUF4787"/>
    <property type="match status" value="1"/>
</dbReference>
<dbReference type="Proteomes" id="UP001187192">
    <property type="component" value="Unassembled WGS sequence"/>
</dbReference>
<name>A0AA88D790_FICCA</name>
<evidence type="ECO:0000313" key="1">
    <source>
        <dbReference type="EMBL" id="GMN48548.1"/>
    </source>
</evidence>
<dbReference type="PANTHER" id="PTHR35455:SF1">
    <property type="entry name" value="AGAP005842-PA"/>
    <property type="match status" value="1"/>
</dbReference>